<protein>
    <submittedName>
        <fullName evidence="1">Uncharacterized protein</fullName>
    </submittedName>
</protein>
<gene>
    <name evidence="1" type="ORF">GRF29_1g3063559</name>
</gene>
<organism evidence="1 2">
    <name type="scientific">Pseudopithomyces chartarum</name>
    <dbReference type="NCBI Taxonomy" id="1892770"/>
    <lineage>
        <taxon>Eukaryota</taxon>
        <taxon>Fungi</taxon>
        <taxon>Dikarya</taxon>
        <taxon>Ascomycota</taxon>
        <taxon>Pezizomycotina</taxon>
        <taxon>Dothideomycetes</taxon>
        <taxon>Pleosporomycetidae</taxon>
        <taxon>Pleosporales</taxon>
        <taxon>Massarineae</taxon>
        <taxon>Didymosphaeriaceae</taxon>
        <taxon>Pseudopithomyces</taxon>
    </lineage>
</organism>
<dbReference type="PANTHER" id="PTHR42085:SF1">
    <property type="entry name" value="F-BOX DOMAIN-CONTAINING PROTEIN"/>
    <property type="match status" value="1"/>
</dbReference>
<accession>A0AAN6M7U3</accession>
<dbReference type="InterPro" id="IPR038883">
    <property type="entry name" value="AN11006-like"/>
</dbReference>
<proteinExistence type="predicted"/>
<evidence type="ECO:0000313" key="2">
    <source>
        <dbReference type="Proteomes" id="UP001280581"/>
    </source>
</evidence>
<keyword evidence="2" id="KW-1185">Reference proteome</keyword>
<name>A0AAN6M7U3_9PLEO</name>
<reference evidence="1 2" key="1">
    <citation type="submission" date="2021-02" db="EMBL/GenBank/DDBJ databases">
        <title>Genome assembly of Pseudopithomyces chartarum.</title>
        <authorList>
            <person name="Jauregui R."/>
            <person name="Singh J."/>
            <person name="Voisey C."/>
        </authorList>
    </citation>
    <scope>NUCLEOTIDE SEQUENCE [LARGE SCALE GENOMIC DNA]</scope>
    <source>
        <strain evidence="1 2">AGR01</strain>
    </source>
</reference>
<comment type="caution">
    <text evidence="1">The sequence shown here is derived from an EMBL/GenBank/DDBJ whole genome shotgun (WGS) entry which is preliminary data.</text>
</comment>
<evidence type="ECO:0000313" key="1">
    <source>
        <dbReference type="EMBL" id="KAK3217423.1"/>
    </source>
</evidence>
<sequence length="305" mass="34753">MSSITIAPPEHLQLQSPLLCLPSEIKNEIYRYCFQTEESIVDATVGQPRPGNGTPLNLGVSMLQTCRRTYFEADRRPLFSQNRFRFTTIDKARCFFRSLDQCEFYRNSVRDIELDARRIHFDQPEIAKGGNWGKILGSLRPGLKCLRLNFGSWPLIPMFRAALWNLLRNMLVQAEGLERVIVIGASRGRGMVAHAPWSPVHFVGGDDVGSDDLVERMWQVVRGGEDNLTDKVVRWERREGKLHLEVVTKSYLVNQVDCNWTGPCTRKSHTDAWPENGSCTWYGYQNRHSEVTEPTTKGPNPSAAE</sequence>
<dbReference type="AlphaFoldDB" id="A0AAN6M7U3"/>
<dbReference type="EMBL" id="WVTA01000001">
    <property type="protein sequence ID" value="KAK3217423.1"/>
    <property type="molecule type" value="Genomic_DNA"/>
</dbReference>
<dbReference type="PANTHER" id="PTHR42085">
    <property type="entry name" value="F-BOX DOMAIN-CONTAINING PROTEIN"/>
    <property type="match status" value="1"/>
</dbReference>
<dbReference type="Proteomes" id="UP001280581">
    <property type="component" value="Unassembled WGS sequence"/>
</dbReference>